<dbReference type="PANTHER" id="PTHR43289:SF34">
    <property type="entry name" value="SERINE_THREONINE-PROTEIN KINASE YBDM-RELATED"/>
    <property type="match status" value="1"/>
</dbReference>
<dbReference type="InterPro" id="IPR008629">
    <property type="entry name" value="GUN4-like"/>
</dbReference>
<evidence type="ECO:0000256" key="3">
    <source>
        <dbReference type="ARBA" id="ARBA00022777"/>
    </source>
</evidence>
<dbReference type="RefSeq" id="WP_006276795.1">
    <property type="nucleotide sequence ID" value="NZ_ACYA01000027.1"/>
</dbReference>
<dbReference type="Gene3D" id="3.30.200.20">
    <property type="entry name" value="Phosphorylase Kinase, domain 1"/>
    <property type="match status" value="1"/>
</dbReference>
<dbReference type="Proteomes" id="UP000093903">
    <property type="component" value="Unassembled WGS sequence"/>
</dbReference>
<dbReference type="GO" id="GO:0005524">
    <property type="term" value="F:ATP binding"/>
    <property type="evidence" value="ECO:0007669"/>
    <property type="project" value="UniProtKB-UniRule"/>
</dbReference>
<dbReference type="InterPro" id="IPR011009">
    <property type="entry name" value="Kinase-like_dom_sf"/>
</dbReference>
<comment type="caution">
    <text evidence="7">The sequence shown here is derived from an EMBL/GenBank/DDBJ whole genome shotgun (WGS) entry which is preliminary data.</text>
</comment>
<accession>A0A853MBC5</accession>
<dbReference type="Pfam" id="PF00069">
    <property type="entry name" value="Pkinase"/>
    <property type="match status" value="1"/>
</dbReference>
<dbReference type="SMART" id="SM00220">
    <property type="entry name" value="S_TKc"/>
    <property type="match status" value="1"/>
</dbReference>
<dbReference type="InterPro" id="IPR037215">
    <property type="entry name" value="GUN4-like_sf"/>
</dbReference>
<dbReference type="Gene3D" id="1.10.510.10">
    <property type="entry name" value="Transferase(Phosphotransferase) domain 1"/>
    <property type="match status" value="1"/>
</dbReference>
<sequence length="480" mass="54749">MLITWQPGQSIVNDRFTIEEVLGVGGFGITYKAKDPKGELYAIKTLNPTIQNRVDFKEQQVKFINEALTVKGFRHPHIVKVYEVIQEGELFAVLMEYIKGIPLSKYIEENGQLTEVLALKYIDQISQALECVHKNNYLHRDIKPDNILLRNNYKDAVLIDFGLARIIATQSMTNSLTHGYAPIEQYQRKANFGPHTDVYALGATLYYVLTANGLRLKGESSPVPAVNRKYDEEELPEPNSYNPSISKKVNDAIMAAMAINPEQRTKNIEEFRKDLGLIESVESEVIPSRYTKLETLLKAQNFREADEETEKVMLAVANRQSEGSLRIEDAENFPCKELRTIDNLWLKYSQGKFGISVQQEIYKNLGGTKQFDVNVWDSFGDRVGWRKNGSWLDSYSDFNFSLSAPTGHLPAGSRRRDLILGMGFGDVVDGGSGFWIGIWRGVRFWVWVLYGVIQVYSWWYSLFHCVFSPWFLGSPSCQDM</sequence>
<dbReference type="SUPFAM" id="SSF140869">
    <property type="entry name" value="GUN4-like"/>
    <property type="match status" value="1"/>
</dbReference>
<dbReference type="Pfam" id="PF05419">
    <property type="entry name" value="GUN4"/>
    <property type="match status" value="1"/>
</dbReference>
<dbReference type="InterPro" id="IPR000719">
    <property type="entry name" value="Prot_kinase_dom"/>
</dbReference>
<reference evidence="7 8" key="1">
    <citation type="submission" date="2016-05" db="EMBL/GenBank/DDBJ databases">
        <title>First complete genome of the cyanobacterium Cylindrospermopsis raciborskii CS505, containing a circular chromosome and a single extrachromosomal element.</title>
        <authorList>
            <person name="Fuentes J."/>
            <person name="Tamames J."/>
            <person name="Allen E."/>
            <person name="Plominski A."/>
            <person name="Vasquez M."/>
        </authorList>
    </citation>
    <scope>NUCLEOTIDE SEQUENCE [LARGE SCALE GENOMIC DNA]</scope>
    <source>
        <strain evidence="7 8">CS505</strain>
    </source>
</reference>
<dbReference type="InterPro" id="IPR017441">
    <property type="entry name" value="Protein_kinase_ATP_BS"/>
</dbReference>
<dbReference type="CDD" id="cd14014">
    <property type="entry name" value="STKc_PknB_like"/>
    <property type="match status" value="1"/>
</dbReference>
<feature type="domain" description="Protein kinase" evidence="6">
    <location>
        <begin position="16"/>
        <end position="277"/>
    </location>
</feature>
<name>A0A853MBC5_9CYAN</name>
<evidence type="ECO:0000256" key="5">
    <source>
        <dbReference type="PROSITE-ProRule" id="PRU10141"/>
    </source>
</evidence>
<dbReference type="PANTHER" id="PTHR43289">
    <property type="entry name" value="MITOGEN-ACTIVATED PROTEIN KINASE KINASE KINASE 20-RELATED"/>
    <property type="match status" value="1"/>
</dbReference>
<organism evidence="7 8">
    <name type="scientific">Cylindrospermopsis raciborskii CS-505</name>
    <dbReference type="NCBI Taxonomy" id="533240"/>
    <lineage>
        <taxon>Bacteria</taxon>
        <taxon>Bacillati</taxon>
        <taxon>Cyanobacteriota</taxon>
        <taxon>Cyanophyceae</taxon>
        <taxon>Nostocales</taxon>
        <taxon>Aphanizomenonaceae</taxon>
        <taxon>Cylindrospermopsis</taxon>
    </lineage>
</organism>
<keyword evidence="1" id="KW-0808">Transferase</keyword>
<dbReference type="CDD" id="cd16383">
    <property type="entry name" value="GUN4"/>
    <property type="match status" value="1"/>
</dbReference>
<dbReference type="Gene3D" id="1.10.10.1770">
    <property type="entry name" value="Gun4-like"/>
    <property type="match status" value="1"/>
</dbReference>
<dbReference type="InterPro" id="IPR008271">
    <property type="entry name" value="Ser/Thr_kinase_AS"/>
</dbReference>
<evidence type="ECO:0000256" key="4">
    <source>
        <dbReference type="ARBA" id="ARBA00022840"/>
    </source>
</evidence>
<protein>
    <submittedName>
        <fullName evidence="7">Serine/threonine protein kinase</fullName>
    </submittedName>
</protein>
<keyword evidence="2 5" id="KW-0547">Nucleotide-binding</keyword>
<dbReference type="PROSITE" id="PS50011">
    <property type="entry name" value="PROTEIN_KINASE_DOM"/>
    <property type="match status" value="1"/>
</dbReference>
<evidence type="ECO:0000256" key="1">
    <source>
        <dbReference type="ARBA" id="ARBA00022679"/>
    </source>
</evidence>
<dbReference type="Gene3D" id="1.25.40.620">
    <property type="match status" value="1"/>
</dbReference>
<gene>
    <name evidence="7" type="ORF">A9P98_17640</name>
</gene>
<proteinExistence type="predicted"/>
<dbReference type="SUPFAM" id="SSF56112">
    <property type="entry name" value="Protein kinase-like (PK-like)"/>
    <property type="match status" value="1"/>
</dbReference>
<feature type="binding site" evidence="5">
    <location>
        <position position="44"/>
    </location>
    <ligand>
        <name>ATP</name>
        <dbReference type="ChEBI" id="CHEBI:30616"/>
    </ligand>
</feature>
<keyword evidence="7" id="KW-0723">Serine/threonine-protein kinase</keyword>
<dbReference type="EMBL" id="LYXA01000003">
    <property type="protein sequence ID" value="OBU74794.1"/>
    <property type="molecule type" value="Genomic_DNA"/>
</dbReference>
<dbReference type="PROSITE" id="PS00107">
    <property type="entry name" value="PROTEIN_KINASE_ATP"/>
    <property type="match status" value="1"/>
</dbReference>
<evidence type="ECO:0000313" key="8">
    <source>
        <dbReference type="Proteomes" id="UP000093903"/>
    </source>
</evidence>
<evidence type="ECO:0000259" key="6">
    <source>
        <dbReference type="PROSITE" id="PS50011"/>
    </source>
</evidence>
<evidence type="ECO:0000313" key="7">
    <source>
        <dbReference type="EMBL" id="OBU74794.1"/>
    </source>
</evidence>
<evidence type="ECO:0000256" key="2">
    <source>
        <dbReference type="ARBA" id="ARBA00022741"/>
    </source>
</evidence>
<keyword evidence="4 5" id="KW-0067">ATP-binding</keyword>
<dbReference type="PROSITE" id="PS00108">
    <property type="entry name" value="PROTEIN_KINASE_ST"/>
    <property type="match status" value="1"/>
</dbReference>
<dbReference type="GO" id="GO:0004674">
    <property type="term" value="F:protein serine/threonine kinase activity"/>
    <property type="evidence" value="ECO:0007669"/>
    <property type="project" value="UniProtKB-KW"/>
</dbReference>
<dbReference type="AlphaFoldDB" id="A0A853MBC5"/>
<keyword evidence="3 7" id="KW-0418">Kinase</keyword>